<protein>
    <submittedName>
        <fullName evidence="1">Uncharacterized protein</fullName>
    </submittedName>
</protein>
<proteinExistence type="predicted"/>
<dbReference type="Proteomes" id="UP000256405">
    <property type="component" value="Unassembled WGS sequence"/>
</dbReference>
<dbReference type="EMBL" id="QUNF01000006">
    <property type="protein sequence ID" value="REG90699.1"/>
    <property type="molecule type" value="Genomic_DNA"/>
</dbReference>
<sequence length="66" mass="8048">MRIGYQLNEKDDFLSISVRHRRFLCSNRGISVQIENQKNTFQNHKYADYSVDRVKRWIFIIEVGWQ</sequence>
<keyword evidence="2" id="KW-1185">Reference proteome</keyword>
<evidence type="ECO:0000313" key="2">
    <source>
        <dbReference type="Proteomes" id="UP000256405"/>
    </source>
</evidence>
<gene>
    <name evidence="1" type="ORF">C8N25_106200</name>
</gene>
<evidence type="ECO:0000313" key="1">
    <source>
        <dbReference type="EMBL" id="REG90699.1"/>
    </source>
</evidence>
<dbReference type="AlphaFoldDB" id="A0A3E0E058"/>
<name>A0A3E0E058_9BACT</name>
<organism evidence="1 2">
    <name type="scientific">Algoriphagus antarcticus</name>
    <dbReference type="NCBI Taxonomy" id="238540"/>
    <lineage>
        <taxon>Bacteria</taxon>
        <taxon>Pseudomonadati</taxon>
        <taxon>Bacteroidota</taxon>
        <taxon>Cytophagia</taxon>
        <taxon>Cytophagales</taxon>
        <taxon>Cyclobacteriaceae</taxon>
        <taxon>Algoriphagus</taxon>
    </lineage>
</organism>
<accession>A0A3E0E058</accession>
<comment type="caution">
    <text evidence="1">The sequence shown here is derived from an EMBL/GenBank/DDBJ whole genome shotgun (WGS) entry which is preliminary data.</text>
</comment>
<reference evidence="1 2" key="1">
    <citation type="submission" date="2018-08" db="EMBL/GenBank/DDBJ databases">
        <title>Genomic Encyclopedia of Archaeal and Bacterial Type Strains, Phase II (KMG-II): from individual species to whole genera.</title>
        <authorList>
            <person name="Goeker M."/>
        </authorList>
    </citation>
    <scope>NUCLEOTIDE SEQUENCE [LARGE SCALE GENOMIC DNA]</scope>
    <source>
        <strain evidence="1 2">DSM 15986</strain>
    </source>
</reference>